<organism evidence="8 9">
    <name type="scientific">Cudoniella acicularis</name>
    <dbReference type="NCBI Taxonomy" id="354080"/>
    <lineage>
        <taxon>Eukaryota</taxon>
        <taxon>Fungi</taxon>
        <taxon>Dikarya</taxon>
        <taxon>Ascomycota</taxon>
        <taxon>Pezizomycotina</taxon>
        <taxon>Leotiomycetes</taxon>
        <taxon>Helotiales</taxon>
        <taxon>Tricladiaceae</taxon>
        <taxon>Cudoniella</taxon>
    </lineage>
</organism>
<comment type="caution">
    <text evidence="8">The sequence shown here is derived from an EMBL/GenBank/DDBJ whole genome shotgun (WGS) entry which is preliminary data.</text>
</comment>
<dbReference type="Gene3D" id="4.10.240.10">
    <property type="entry name" value="Zn(2)-C6 fungal-type DNA-binding domain"/>
    <property type="match status" value="1"/>
</dbReference>
<reference evidence="8 9" key="1">
    <citation type="submission" date="2020-03" db="EMBL/GenBank/DDBJ databases">
        <title>Draft Genome Sequence of Cudoniella acicularis.</title>
        <authorList>
            <person name="Buettner E."/>
            <person name="Kellner H."/>
        </authorList>
    </citation>
    <scope>NUCLEOTIDE SEQUENCE [LARGE SCALE GENOMIC DNA]</scope>
    <source>
        <strain evidence="8 9">DSM 108380</strain>
    </source>
</reference>
<dbReference type="OrthoDB" id="4216928at2759"/>
<gene>
    <name evidence="8" type="ORF">G7Y89_g15243</name>
</gene>
<dbReference type="GO" id="GO:0000981">
    <property type="term" value="F:DNA-binding transcription factor activity, RNA polymerase II-specific"/>
    <property type="evidence" value="ECO:0007669"/>
    <property type="project" value="InterPro"/>
</dbReference>
<name>A0A8H4VPS1_9HELO</name>
<proteinExistence type="predicted"/>
<feature type="region of interest" description="Disordered" evidence="6">
    <location>
        <begin position="45"/>
        <end position="65"/>
    </location>
</feature>
<accession>A0A8H4VPS1</accession>
<dbReference type="SMART" id="SM00066">
    <property type="entry name" value="GAL4"/>
    <property type="match status" value="1"/>
</dbReference>
<protein>
    <recommendedName>
        <fullName evidence="7">Zn(2)-C6 fungal-type domain-containing protein</fullName>
    </recommendedName>
</protein>
<keyword evidence="5" id="KW-0539">Nucleus</keyword>
<dbReference type="SUPFAM" id="SSF57701">
    <property type="entry name" value="Zn2/Cys6 DNA-binding domain"/>
    <property type="match status" value="1"/>
</dbReference>
<evidence type="ECO:0000256" key="2">
    <source>
        <dbReference type="ARBA" id="ARBA00022833"/>
    </source>
</evidence>
<dbReference type="AlphaFoldDB" id="A0A8H4VPS1"/>
<dbReference type="PANTHER" id="PTHR47660:SF3">
    <property type="entry name" value="FINGER DOMAIN PROTEIN, PUTATIVE (AFU_ORTHOLOGUE AFUA_4G03310)-RELATED"/>
    <property type="match status" value="1"/>
</dbReference>
<evidence type="ECO:0000256" key="3">
    <source>
        <dbReference type="ARBA" id="ARBA00023015"/>
    </source>
</evidence>
<evidence type="ECO:0000256" key="1">
    <source>
        <dbReference type="ARBA" id="ARBA00022723"/>
    </source>
</evidence>
<keyword evidence="2" id="KW-0862">Zinc</keyword>
<dbReference type="InterPro" id="IPR001138">
    <property type="entry name" value="Zn2Cys6_DnaBD"/>
</dbReference>
<evidence type="ECO:0000313" key="8">
    <source>
        <dbReference type="EMBL" id="KAF4615870.1"/>
    </source>
</evidence>
<keyword evidence="3" id="KW-0805">Transcription regulation</keyword>
<keyword evidence="4" id="KW-0804">Transcription</keyword>
<feature type="compositionally biased region" description="Polar residues" evidence="6">
    <location>
        <begin position="50"/>
        <end position="63"/>
    </location>
</feature>
<evidence type="ECO:0000256" key="4">
    <source>
        <dbReference type="ARBA" id="ARBA00023163"/>
    </source>
</evidence>
<evidence type="ECO:0000313" key="9">
    <source>
        <dbReference type="Proteomes" id="UP000566819"/>
    </source>
</evidence>
<evidence type="ECO:0000259" key="7">
    <source>
        <dbReference type="PROSITE" id="PS50048"/>
    </source>
</evidence>
<dbReference type="EMBL" id="JAAMPI010002284">
    <property type="protein sequence ID" value="KAF4615870.1"/>
    <property type="molecule type" value="Genomic_DNA"/>
</dbReference>
<keyword evidence="9" id="KW-1185">Reference proteome</keyword>
<dbReference type="Pfam" id="PF00172">
    <property type="entry name" value="Zn_clus"/>
    <property type="match status" value="1"/>
</dbReference>
<sequence>MAPPHRTSCLACVKSKRRCDVGFPRCKRCTAKGLTCDYAGNTRRAPTGTLVPNQGQTDASQTGHEGLADTNHDILNSILTPIEMGQDATCFVDPTWPASTPSTQVNRPLNLSTFPSEDQWLSDSNDITIDGYVNTSLPIFEPGDDYVTMGAIYEERVRFASRQFRKYPEIFYTRGQNPFIHKHSYTEHLPPVISDALSACALYSGKNSENELFVFGDISRKAKDLAEMQRPFLSPVDLLASTQALLLYQIMRLFDGDIRQRADAESHETILISWTEQLLARVLQCPLTMDPEALSQDSISVSSWNDWIFEESCRRTVLTSFMLQGVYSFLKFGYDNVTCKVNKLCFTAQAALWNARSEYHWRETSKEKPHFKITIGEWDSAMEGVKPEDLEELGIMIQAVYKGMDIICEWLGRENLHRLGLEWTTSETRDL</sequence>
<keyword evidence="1" id="KW-0479">Metal-binding</keyword>
<dbReference type="CDD" id="cd00067">
    <property type="entry name" value="GAL4"/>
    <property type="match status" value="1"/>
</dbReference>
<dbReference type="PANTHER" id="PTHR47660">
    <property type="entry name" value="TRANSCRIPTION FACTOR WITH C2H2 AND ZN(2)-CYS(6) DNA BINDING DOMAIN (EUROFUNG)-RELATED-RELATED"/>
    <property type="match status" value="1"/>
</dbReference>
<dbReference type="PROSITE" id="PS50048">
    <property type="entry name" value="ZN2_CY6_FUNGAL_2"/>
    <property type="match status" value="1"/>
</dbReference>
<dbReference type="GO" id="GO:0008270">
    <property type="term" value="F:zinc ion binding"/>
    <property type="evidence" value="ECO:0007669"/>
    <property type="project" value="InterPro"/>
</dbReference>
<evidence type="ECO:0000256" key="6">
    <source>
        <dbReference type="SAM" id="MobiDB-lite"/>
    </source>
</evidence>
<dbReference type="InterPro" id="IPR036864">
    <property type="entry name" value="Zn2-C6_fun-type_DNA-bd_sf"/>
</dbReference>
<evidence type="ECO:0000256" key="5">
    <source>
        <dbReference type="ARBA" id="ARBA00023242"/>
    </source>
</evidence>
<feature type="domain" description="Zn(2)-C6 fungal-type" evidence="7">
    <location>
        <begin position="8"/>
        <end position="38"/>
    </location>
</feature>
<dbReference type="Proteomes" id="UP000566819">
    <property type="component" value="Unassembled WGS sequence"/>
</dbReference>